<keyword evidence="3" id="KW-0813">Transport</keyword>
<comment type="subcellular location">
    <subcellularLocation>
        <location evidence="1">Cell membrane</location>
        <topology evidence="1">Multi-pass membrane protein</topology>
    </subcellularLocation>
</comment>
<keyword evidence="5 8" id="KW-0812">Transmembrane</keyword>
<dbReference type="Proteomes" id="UP000005316">
    <property type="component" value="Unassembled WGS sequence"/>
</dbReference>
<evidence type="ECO:0000313" key="9">
    <source>
        <dbReference type="EMBL" id="EGQ22358.1"/>
    </source>
</evidence>
<dbReference type="HOGENOM" id="CLU_013016_1_0_9"/>
<feature type="transmembrane region" description="Helical" evidence="8">
    <location>
        <begin position="287"/>
        <end position="309"/>
    </location>
</feature>
<dbReference type="Gene3D" id="1.10.3470.10">
    <property type="entry name" value="ABC transporter involved in vitamin B12 uptake, BtuC"/>
    <property type="match status" value="1"/>
</dbReference>
<name>F9DVX7_9BACL</name>
<evidence type="ECO:0000256" key="3">
    <source>
        <dbReference type="ARBA" id="ARBA00022448"/>
    </source>
</evidence>
<feature type="transmembrane region" description="Helical" evidence="8">
    <location>
        <begin position="156"/>
        <end position="180"/>
    </location>
</feature>
<dbReference type="PANTHER" id="PTHR30472">
    <property type="entry name" value="FERRIC ENTEROBACTIN TRANSPORT SYSTEM PERMEASE PROTEIN"/>
    <property type="match status" value="1"/>
</dbReference>
<dbReference type="GO" id="GO:0022857">
    <property type="term" value="F:transmembrane transporter activity"/>
    <property type="evidence" value="ECO:0007669"/>
    <property type="project" value="InterPro"/>
</dbReference>
<feature type="transmembrane region" description="Helical" evidence="8">
    <location>
        <begin position="315"/>
        <end position="333"/>
    </location>
</feature>
<gene>
    <name evidence="9" type="ORF">HMPREF9372_2958</name>
</gene>
<evidence type="ECO:0000256" key="7">
    <source>
        <dbReference type="ARBA" id="ARBA00023136"/>
    </source>
</evidence>
<dbReference type="eggNOG" id="COG0609">
    <property type="taxonomic scope" value="Bacteria"/>
</dbReference>
<evidence type="ECO:0000313" key="10">
    <source>
        <dbReference type="Proteomes" id="UP000005316"/>
    </source>
</evidence>
<dbReference type="GO" id="GO:0005886">
    <property type="term" value="C:plasma membrane"/>
    <property type="evidence" value="ECO:0007669"/>
    <property type="project" value="UniProtKB-SubCell"/>
</dbReference>
<sequence length="342" mass="37061">MKIGAICMSKIRNKPTLLLIVIPPALIVTMICSVMYGATTYDVSTVWRAMFHADFSNMDHLIIRNSRIPRVVGALLVGLFIAISGALMQGMTRNFLASPSIMGVSDGSIFVITLSMIFMPNATPLTLILYSFVGSILGLLFVFGVANLIPNGLSPISLAIIGTILGMFLNGVSQALATYFQVSQNISYWYNSRLHEIDPIIIKWSIPFALIGLIIAWIVSKSITAISLGDEVAQGLGIDLLKIKLLTILSVALLTGISVAMVGKITFIGLIIPHIARFLVGEDYKRIIFFAGVLGAFFLAWADIASRLINPPFETPVGVMTALVGVPFFLYLIRIKGGKQHA</sequence>
<comment type="similarity">
    <text evidence="2">Belongs to the binding-protein-dependent transport system permease family. FecCD subfamily.</text>
</comment>
<proteinExistence type="inferred from homology"/>
<dbReference type="AlphaFoldDB" id="F9DVX7"/>
<organism evidence="9 10">
    <name type="scientific">Sporosarcina newyorkensis 2681</name>
    <dbReference type="NCBI Taxonomy" id="1027292"/>
    <lineage>
        <taxon>Bacteria</taxon>
        <taxon>Bacillati</taxon>
        <taxon>Bacillota</taxon>
        <taxon>Bacilli</taxon>
        <taxon>Bacillales</taxon>
        <taxon>Caryophanaceae</taxon>
        <taxon>Sporosarcina</taxon>
    </lineage>
</organism>
<protein>
    <submittedName>
        <fullName evidence="9">Ferrichrome ABC superfamily ATP binding cassette transporter, membrane protein</fullName>
    </submittedName>
</protein>
<feature type="transmembrane region" description="Helical" evidence="8">
    <location>
        <begin position="200"/>
        <end position="219"/>
    </location>
</feature>
<keyword evidence="7 8" id="KW-0472">Membrane</keyword>
<evidence type="ECO:0000256" key="1">
    <source>
        <dbReference type="ARBA" id="ARBA00004651"/>
    </source>
</evidence>
<evidence type="ECO:0000256" key="6">
    <source>
        <dbReference type="ARBA" id="ARBA00022989"/>
    </source>
</evidence>
<dbReference type="InterPro" id="IPR037294">
    <property type="entry name" value="ABC_BtuC-like"/>
</dbReference>
<dbReference type="STRING" id="759851.SAMN04244570_1164"/>
<dbReference type="EMBL" id="AFPZ01000095">
    <property type="protein sequence ID" value="EGQ22358.1"/>
    <property type="molecule type" value="Genomic_DNA"/>
</dbReference>
<feature type="transmembrane region" description="Helical" evidence="8">
    <location>
        <begin position="16"/>
        <end position="38"/>
    </location>
</feature>
<keyword evidence="6 8" id="KW-1133">Transmembrane helix</keyword>
<comment type="caution">
    <text evidence="9">The sequence shown here is derived from an EMBL/GenBank/DDBJ whole genome shotgun (WGS) entry which is preliminary data.</text>
</comment>
<evidence type="ECO:0000256" key="4">
    <source>
        <dbReference type="ARBA" id="ARBA00022475"/>
    </source>
</evidence>
<dbReference type="SUPFAM" id="SSF81345">
    <property type="entry name" value="ABC transporter involved in vitamin B12 uptake, BtuC"/>
    <property type="match status" value="1"/>
</dbReference>
<keyword evidence="4" id="KW-1003">Cell membrane</keyword>
<dbReference type="GO" id="GO:0033214">
    <property type="term" value="P:siderophore-iron import into cell"/>
    <property type="evidence" value="ECO:0007669"/>
    <property type="project" value="TreeGrafter"/>
</dbReference>
<accession>F9DVX7</accession>
<dbReference type="PANTHER" id="PTHR30472:SF30">
    <property type="entry name" value="IRON-UPTAKE SYSTEM PERMEASE PROTEIN FEUB"/>
    <property type="match status" value="1"/>
</dbReference>
<feature type="transmembrane region" description="Helical" evidence="8">
    <location>
        <begin position="100"/>
        <end position="119"/>
    </location>
</feature>
<evidence type="ECO:0000256" key="2">
    <source>
        <dbReference type="ARBA" id="ARBA00007935"/>
    </source>
</evidence>
<dbReference type="CDD" id="cd06550">
    <property type="entry name" value="TM_ABC_iron-siderophores_like"/>
    <property type="match status" value="1"/>
</dbReference>
<feature type="transmembrane region" description="Helical" evidence="8">
    <location>
        <begin position="125"/>
        <end position="149"/>
    </location>
</feature>
<evidence type="ECO:0000256" key="5">
    <source>
        <dbReference type="ARBA" id="ARBA00022692"/>
    </source>
</evidence>
<dbReference type="InterPro" id="IPR000522">
    <property type="entry name" value="ABC_transptr_permease_BtuC"/>
</dbReference>
<feature type="transmembrane region" description="Helical" evidence="8">
    <location>
        <begin position="68"/>
        <end position="88"/>
    </location>
</feature>
<dbReference type="Pfam" id="PF01032">
    <property type="entry name" value="FecCD"/>
    <property type="match status" value="1"/>
</dbReference>
<evidence type="ECO:0000256" key="8">
    <source>
        <dbReference type="SAM" id="Phobius"/>
    </source>
</evidence>
<dbReference type="FunFam" id="1.10.3470.10:FF:000001">
    <property type="entry name" value="Vitamin B12 ABC transporter permease BtuC"/>
    <property type="match status" value="1"/>
</dbReference>
<reference evidence="9 10" key="1">
    <citation type="submission" date="2011-04" db="EMBL/GenBank/DDBJ databases">
        <authorList>
            <person name="Muzny D."/>
            <person name="Qin X."/>
            <person name="Deng J."/>
            <person name="Jiang H."/>
            <person name="Liu Y."/>
            <person name="Qu J."/>
            <person name="Song X.-Z."/>
            <person name="Zhang L."/>
            <person name="Thornton R."/>
            <person name="Coyle M."/>
            <person name="Francisco L."/>
            <person name="Jackson L."/>
            <person name="Javaid M."/>
            <person name="Korchina V."/>
            <person name="Kovar C."/>
            <person name="Mata R."/>
            <person name="Mathew T."/>
            <person name="Ngo R."/>
            <person name="Nguyen L."/>
            <person name="Nguyen N."/>
            <person name="Okwuonu G."/>
            <person name="Ongeri F."/>
            <person name="Pham C."/>
            <person name="Simmons D."/>
            <person name="Wilczek-Boney K."/>
            <person name="Hale W."/>
            <person name="Jakkamsetti A."/>
            <person name="Pham P."/>
            <person name="Ruth R."/>
            <person name="San Lucas F."/>
            <person name="Warren J."/>
            <person name="Zhang J."/>
            <person name="Zhao Z."/>
            <person name="Zhou C."/>
            <person name="Zhu D."/>
            <person name="Lee S."/>
            <person name="Bess C."/>
            <person name="Blankenburg K."/>
            <person name="Forbes L."/>
            <person name="Fu Q."/>
            <person name="Gubbala S."/>
            <person name="Hirani K."/>
            <person name="Jayaseelan J.C."/>
            <person name="Lara F."/>
            <person name="Munidasa M."/>
            <person name="Palculict T."/>
            <person name="Patil S."/>
            <person name="Pu L.-L."/>
            <person name="Saada N."/>
            <person name="Tang L."/>
            <person name="Weissenberger G."/>
            <person name="Zhu Y."/>
            <person name="Hemphill L."/>
            <person name="Shang Y."/>
            <person name="Youmans B."/>
            <person name="Ayvaz T."/>
            <person name="Ross M."/>
            <person name="Santibanez J."/>
            <person name="Aqrawi P."/>
            <person name="Gross S."/>
            <person name="Joshi V."/>
            <person name="Fowler G."/>
            <person name="Nazareth L."/>
            <person name="Reid J."/>
            <person name="Worley K."/>
            <person name="Petrosino J."/>
            <person name="Highlander S."/>
            <person name="Gibbs R."/>
        </authorList>
    </citation>
    <scope>NUCLEOTIDE SEQUENCE [LARGE SCALE GENOMIC DNA]</scope>
    <source>
        <strain evidence="9 10">2681</strain>
    </source>
</reference>